<accession>A0AAV2EWD0</accession>
<dbReference type="Proteomes" id="UP001497516">
    <property type="component" value="Chromosome 5"/>
</dbReference>
<evidence type="ECO:0000313" key="3">
    <source>
        <dbReference type="Proteomes" id="UP001497516"/>
    </source>
</evidence>
<feature type="compositionally biased region" description="Low complexity" evidence="1">
    <location>
        <begin position="80"/>
        <end position="119"/>
    </location>
</feature>
<dbReference type="AlphaFoldDB" id="A0AAV2EWD0"/>
<evidence type="ECO:0000256" key="1">
    <source>
        <dbReference type="SAM" id="MobiDB-lite"/>
    </source>
</evidence>
<organism evidence="2 3">
    <name type="scientific">Linum trigynum</name>
    <dbReference type="NCBI Taxonomy" id="586398"/>
    <lineage>
        <taxon>Eukaryota</taxon>
        <taxon>Viridiplantae</taxon>
        <taxon>Streptophyta</taxon>
        <taxon>Embryophyta</taxon>
        <taxon>Tracheophyta</taxon>
        <taxon>Spermatophyta</taxon>
        <taxon>Magnoliopsida</taxon>
        <taxon>eudicotyledons</taxon>
        <taxon>Gunneridae</taxon>
        <taxon>Pentapetalae</taxon>
        <taxon>rosids</taxon>
        <taxon>fabids</taxon>
        <taxon>Malpighiales</taxon>
        <taxon>Linaceae</taxon>
        <taxon>Linum</taxon>
    </lineage>
</organism>
<dbReference type="EMBL" id="OZ034818">
    <property type="protein sequence ID" value="CAL1390270.1"/>
    <property type="molecule type" value="Genomic_DNA"/>
</dbReference>
<keyword evidence="3" id="KW-1185">Reference proteome</keyword>
<gene>
    <name evidence="2" type="ORF">LTRI10_LOCUS31067</name>
</gene>
<proteinExistence type="predicted"/>
<name>A0AAV2EWD0_9ROSI</name>
<feature type="region of interest" description="Disordered" evidence="1">
    <location>
        <begin position="40"/>
        <end position="138"/>
    </location>
</feature>
<protein>
    <submittedName>
        <fullName evidence="2">Uncharacterized protein</fullName>
    </submittedName>
</protein>
<sequence>MRISCHVTFLENVMYYEASSENALPSLDFLVHLQPFDSPTARVNPPVPPPGGENGPLNVDDTNLHHSPPGTPSAAHGLMSSSPGSSLPSGSSTASLSSTTSTSSPGSSSVGSVAGQELTTPPPLPVPRRSNRSTMGNPPIRLLDYVGYSTDQAISIPTHYRFAKDDPRWNAAMTEEIDALNVSTCTAGYI</sequence>
<evidence type="ECO:0000313" key="2">
    <source>
        <dbReference type="EMBL" id="CAL1390270.1"/>
    </source>
</evidence>
<reference evidence="2 3" key="1">
    <citation type="submission" date="2024-04" db="EMBL/GenBank/DDBJ databases">
        <authorList>
            <person name="Fracassetti M."/>
        </authorList>
    </citation>
    <scope>NUCLEOTIDE SEQUENCE [LARGE SCALE GENOMIC DNA]</scope>
</reference>